<keyword evidence="3" id="KW-1185">Reference proteome</keyword>
<feature type="region of interest" description="Disordered" evidence="1">
    <location>
        <begin position="350"/>
        <end position="383"/>
    </location>
</feature>
<protein>
    <submittedName>
        <fullName evidence="2">Uncharacterized protein</fullName>
    </submittedName>
</protein>
<dbReference type="AlphaFoldDB" id="A0A8H3EWR1"/>
<accession>A0A8H3EWR1</accession>
<feature type="region of interest" description="Disordered" evidence="1">
    <location>
        <begin position="130"/>
        <end position="149"/>
    </location>
</feature>
<evidence type="ECO:0000313" key="3">
    <source>
        <dbReference type="Proteomes" id="UP000664534"/>
    </source>
</evidence>
<comment type="caution">
    <text evidence="2">The sequence shown here is derived from an EMBL/GenBank/DDBJ whole genome shotgun (WGS) entry which is preliminary data.</text>
</comment>
<evidence type="ECO:0000313" key="2">
    <source>
        <dbReference type="EMBL" id="CAF9913857.1"/>
    </source>
</evidence>
<feature type="region of interest" description="Disordered" evidence="1">
    <location>
        <begin position="424"/>
        <end position="524"/>
    </location>
</feature>
<feature type="compositionally biased region" description="Polar residues" evidence="1">
    <location>
        <begin position="450"/>
        <end position="467"/>
    </location>
</feature>
<organism evidence="2 3">
    <name type="scientific">Imshaugia aleurites</name>
    <dbReference type="NCBI Taxonomy" id="172621"/>
    <lineage>
        <taxon>Eukaryota</taxon>
        <taxon>Fungi</taxon>
        <taxon>Dikarya</taxon>
        <taxon>Ascomycota</taxon>
        <taxon>Pezizomycotina</taxon>
        <taxon>Lecanoromycetes</taxon>
        <taxon>OSLEUM clade</taxon>
        <taxon>Lecanoromycetidae</taxon>
        <taxon>Lecanorales</taxon>
        <taxon>Lecanorineae</taxon>
        <taxon>Parmeliaceae</taxon>
        <taxon>Imshaugia</taxon>
    </lineage>
</organism>
<dbReference type="EMBL" id="CAJPDT010000012">
    <property type="protein sequence ID" value="CAF9913857.1"/>
    <property type="molecule type" value="Genomic_DNA"/>
</dbReference>
<feature type="compositionally biased region" description="Basic and acidic residues" evidence="1">
    <location>
        <begin position="471"/>
        <end position="483"/>
    </location>
</feature>
<feature type="compositionally biased region" description="Acidic residues" evidence="1">
    <location>
        <begin position="110"/>
        <end position="120"/>
    </location>
</feature>
<feature type="region of interest" description="Disordered" evidence="1">
    <location>
        <begin position="392"/>
        <end position="411"/>
    </location>
</feature>
<feature type="compositionally biased region" description="Polar residues" evidence="1">
    <location>
        <begin position="507"/>
        <end position="520"/>
    </location>
</feature>
<name>A0A8H3EWR1_9LECA</name>
<feature type="region of interest" description="Disordered" evidence="1">
    <location>
        <begin position="91"/>
        <end position="120"/>
    </location>
</feature>
<gene>
    <name evidence="2" type="ORF">IMSHALPRED_001463</name>
</gene>
<evidence type="ECO:0000256" key="1">
    <source>
        <dbReference type="SAM" id="MobiDB-lite"/>
    </source>
</evidence>
<proteinExistence type="predicted"/>
<feature type="compositionally biased region" description="Pro residues" evidence="1">
    <location>
        <begin position="492"/>
        <end position="503"/>
    </location>
</feature>
<sequence length="622" mass="69215">MAVGMFYKWEDHNHGLEHKCGTCATVLSSPRAKKTCFGVHEEVCPAYHKTLHFVGASHKCVACSNAIKAHSKRHFEIAEILQAIHRLEGSSTTNNPLYNNKRKGKKRDDSDPDPSDDDVVFVDGADHEQEVAWDSSSSTLNNDDDAKERRQCWSGAMESADARKAAKAERKAAKNQVLFDVITQEELALVRKALHPESAISKSQGLADNRTIDENIAFNTNTFKWDKLRQSIHAKKLVKNNGGKQKPNTLQQDNEILSPILVSLGVSANLSKASKGRKSLDAKLRAAILGDLMAFENDQVETMQRMAGYWRYANKRTYNEMIRNNELWDWATGEKLPEIREELELDVIEEEDKNAEARTRHGETQGQVPENWDDPDFEVPDGQTVLSLSPFLDRLNTNHPPTTKSPADCDTKLDQEIESTRDRIYKLSSLSSKVPPPSPSDENRERLQDPSKTLNGSPTSRNPLSPITPNPHEKGFRGLKDTRVMGTAIRQPSPPSQDPPHTPQPTKTGSAPARSNINNKETPDLRNRFGALRHETPAPCDEVQKADPPLVKAVVKIPAKPIVKTLAIHDERDDWKTLPVLKGKKGVKGRPVVALREQAAVNVHARKLAGGKSFAAVVRRGL</sequence>
<feature type="compositionally biased region" description="Polar residues" evidence="1">
    <location>
        <begin position="395"/>
        <end position="405"/>
    </location>
</feature>
<feature type="compositionally biased region" description="Basic and acidic residues" evidence="1">
    <location>
        <begin position="354"/>
        <end position="363"/>
    </location>
</feature>
<dbReference type="OrthoDB" id="3642840at2759"/>
<dbReference type="Proteomes" id="UP000664534">
    <property type="component" value="Unassembled WGS sequence"/>
</dbReference>
<reference evidence="2" key="1">
    <citation type="submission" date="2021-03" db="EMBL/GenBank/DDBJ databases">
        <authorList>
            <person name="Tagirdzhanova G."/>
        </authorList>
    </citation>
    <scope>NUCLEOTIDE SEQUENCE</scope>
</reference>